<keyword evidence="2" id="KW-1185">Reference proteome</keyword>
<evidence type="ECO:0000313" key="1">
    <source>
        <dbReference type="EMBL" id="QOY91216.1"/>
    </source>
</evidence>
<proteinExistence type="predicted"/>
<dbReference type="RefSeq" id="WP_194452870.1">
    <property type="nucleotide sequence ID" value="NZ_CP063849.1"/>
</dbReference>
<dbReference type="EMBL" id="CP063849">
    <property type="protein sequence ID" value="QOY91216.1"/>
    <property type="molecule type" value="Genomic_DNA"/>
</dbReference>
<name>A0A7S7NWR3_PALFE</name>
<dbReference type="Proteomes" id="UP000593892">
    <property type="component" value="Chromosome"/>
</dbReference>
<evidence type="ECO:0008006" key="3">
    <source>
        <dbReference type="Google" id="ProtNLM"/>
    </source>
</evidence>
<evidence type="ECO:0000313" key="2">
    <source>
        <dbReference type="Proteomes" id="UP000593892"/>
    </source>
</evidence>
<dbReference type="KEGG" id="pfer:IRI77_15085"/>
<accession>A0A7S7NWR3</accession>
<organism evidence="1 2">
    <name type="scientific">Paludibaculum fermentans</name>
    <dbReference type="NCBI Taxonomy" id="1473598"/>
    <lineage>
        <taxon>Bacteria</taxon>
        <taxon>Pseudomonadati</taxon>
        <taxon>Acidobacteriota</taxon>
        <taxon>Terriglobia</taxon>
        <taxon>Bryobacterales</taxon>
        <taxon>Bryobacteraceae</taxon>
        <taxon>Paludibaculum</taxon>
    </lineage>
</organism>
<dbReference type="AlphaFoldDB" id="A0A7S7NWR3"/>
<sequence length="160" mass="17071">MIFAASILLTVGVLAFVLFVRPQDLPEPEAASPIQHLEDRKAVIYDNLRDLNFEYRLGKLSEADYAKTKLTLQNELAGVLAEIDRVLKGMKPAAVAGKPAKAEAAVQAVKAAAPAKAEPVKTEEAPPPAEPLVCPHCGARFDKPMKFCGECGKSMSGAAE</sequence>
<reference evidence="1 2" key="1">
    <citation type="submission" date="2020-10" db="EMBL/GenBank/DDBJ databases">
        <title>Complete genome sequence of Paludibaculum fermentans P105T, a facultatively anaerobic acidobacterium capable of dissimilatory Fe(III) reduction.</title>
        <authorList>
            <person name="Dedysh S.N."/>
            <person name="Beletsky A.V."/>
            <person name="Kulichevskaya I.S."/>
            <person name="Mardanov A.V."/>
            <person name="Ravin N.V."/>
        </authorList>
    </citation>
    <scope>NUCLEOTIDE SEQUENCE [LARGE SCALE GENOMIC DNA]</scope>
    <source>
        <strain evidence="1 2">P105</strain>
    </source>
</reference>
<protein>
    <recommendedName>
        <fullName evidence="3">Zinc-ribbon domain-containing protein</fullName>
    </recommendedName>
</protein>
<gene>
    <name evidence="1" type="ORF">IRI77_15085</name>
</gene>